<feature type="transmembrane region" description="Helical" evidence="9">
    <location>
        <begin position="18"/>
        <end position="40"/>
    </location>
</feature>
<dbReference type="EMBL" id="LGTO01000007">
    <property type="protein sequence ID" value="KNE19704.1"/>
    <property type="molecule type" value="Genomic_DNA"/>
</dbReference>
<sequence length="439" mass="47633">MKTNQTTIHQPKFKTNTLLIQSIIGLIVIALVGYFGSFLAHSSQKLTLYLLTGVALGYILTRSTFGFAGGVKKIYVTGFGGLSRALIIMFAITMIGMIGIHWYAAANGAVPAFMAEAGDTIIPGSKSVNTLSIATIAGGFIFGIGMIMAGACASGTLTDIGEGATRAMIVLPFFVLGTAPGELVRYKIHDSALGKFSTTMYLPHTFGFIGALLVSLFALLLLYILVNKYEAFRKKEGFYEEELFAHDEKAIEAKRNYKFFSYETYHKFFIERWSFLTGAILLAVMFIFIVNTTGSSWGVTSAFSRWDVAFLQNLGFEFNSPAFTSILEDVNNGLLNHNGTIRNIGIIFGSLIALLLAGKFKFNFKYSVKDAFIYAGGGLIMGFGARCAGGCNIGALFSAICNFSLAGWGFTVALILGGIVGLKLFEGRLNIIPPNRHRR</sequence>
<evidence type="ECO:0000313" key="11">
    <source>
        <dbReference type="Proteomes" id="UP000036780"/>
    </source>
</evidence>
<keyword evidence="5 9" id="KW-0812">Transmembrane</keyword>
<comment type="caution">
    <text evidence="10">The sequence shown here is derived from an EMBL/GenBank/DDBJ whole genome shotgun (WGS) entry which is preliminary data.</text>
</comment>
<evidence type="ECO:0000256" key="8">
    <source>
        <dbReference type="ARBA" id="ARBA00035655"/>
    </source>
</evidence>
<feature type="transmembrane region" description="Helical" evidence="9">
    <location>
        <begin position="133"/>
        <end position="155"/>
    </location>
</feature>
<protein>
    <submittedName>
        <fullName evidence="10">Uncharacterized protein</fullName>
    </submittedName>
</protein>
<comment type="similarity">
    <text evidence="8">Belongs to the TsuA/YedE (TC 9.B.102) family.</text>
</comment>
<feature type="transmembrane region" description="Helical" evidence="9">
    <location>
        <begin position="85"/>
        <end position="104"/>
    </location>
</feature>
<keyword evidence="3" id="KW-1003">Cell membrane</keyword>
<dbReference type="AlphaFoldDB" id="A0A0L0QMG9"/>
<dbReference type="Proteomes" id="UP000036780">
    <property type="component" value="Unassembled WGS sequence"/>
</dbReference>
<dbReference type="Pfam" id="PF04143">
    <property type="entry name" value="Sulf_transp"/>
    <property type="match status" value="1"/>
</dbReference>
<keyword evidence="4" id="KW-0997">Cell inner membrane</keyword>
<evidence type="ECO:0000256" key="6">
    <source>
        <dbReference type="ARBA" id="ARBA00022989"/>
    </source>
</evidence>
<feature type="transmembrane region" description="Helical" evidence="9">
    <location>
        <begin position="372"/>
        <end position="399"/>
    </location>
</feature>
<organism evidence="10 11">
    <name type="scientific">Virgibacillus pantothenticus</name>
    <dbReference type="NCBI Taxonomy" id="1473"/>
    <lineage>
        <taxon>Bacteria</taxon>
        <taxon>Bacillati</taxon>
        <taxon>Bacillota</taxon>
        <taxon>Bacilli</taxon>
        <taxon>Bacillales</taxon>
        <taxon>Bacillaceae</taxon>
        <taxon>Virgibacillus</taxon>
    </lineage>
</organism>
<keyword evidence="7 9" id="KW-0472">Membrane</keyword>
<accession>A0A0L0QMG9</accession>
<feature type="transmembrane region" description="Helical" evidence="9">
    <location>
        <begin position="206"/>
        <end position="226"/>
    </location>
</feature>
<feature type="transmembrane region" description="Helical" evidence="9">
    <location>
        <begin position="46"/>
        <end position="65"/>
    </location>
</feature>
<evidence type="ECO:0000256" key="2">
    <source>
        <dbReference type="ARBA" id="ARBA00022448"/>
    </source>
</evidence>
<dbReference type="InterPro" id="IPR007272">
    <property type="entry name" value="Sulf_transp_TsuA/YedE"/>
</dbReference>
<feature type="transmembrane region" description="Helical" evidence="9">
    <location>
        <begin position="341"/>
        <end position="360"/>
    </location>
</feature>
<dbReference type="OrthoDB" id="9794165at2"/>
<keyword evidence="11" id="KW-1185">Reference proteome</keyword>
<feature type="transmembrane region" description="Helical" evidence="9">
    <location>
        <begin position="167"/>
        <end position="186"/>
    </location>
</feature>
<comment type="subcellular location">
    <subcellularLocation>
        <location evidence="1">Cell inner membrane</location>
        <topology evidence="1">Multi-pass membrane protein</topology>
    </subcellularLocation>
</comment>
<feature type="transmembrane region" description="Helical" evidence="9">
    <location>
        <begin position="405"/>
        <end position="425"/>
    </location>
</feature>
<proteinExistence type="inferred from homology"/>
<reference evidence="11" key="1">
    <citation type="submission" date="2015-07" db="EMBL/GenBank/DDBJ databases">
        <title>Fjat-10053 dsm26.</title>
        <authorList>
            <person name="Liu B."/>
            <person name="Wang J."/>
            <person name="Zhu Y."/>
            <person name="Liu G."/>
            <person name="Chen Q."/>
            <person name="Chen Z."/>
            <person name="Lan J."/>
            <person name="Che J."/>
            <person name="Ge C."/>
            <person name="Shi H."/>
            <person name="Pan Z."/>
            <person name="Liu X."/>
        </authorList>
    </citation>
    <scope>NUCLEOTIDE SEQUENCE [LARGE SCALE GENOMIC DNA]</scope>
    <source>
        <strain evidence="11">DSM 26</strain>
    </source>
</reference>
<evidence type="ECO:0000256" key="9">
    <source>
        <dbReference type="SAM" id="Phobius"/>
    </source>
</evidence>
<dbReference type="GeneID" id="66871242"/>
<dbReference type="PANTHER" id="PTHR30574:SF1">
    <property type="entry name" value="SULPHUR TRANSPORT DOMAIN-CONTAINING PROTEIN"/>
    <property type="match status" value="1"/>
</dbReference>
<evidence type="ECO:0000256" key="4">
    <source>
        <dbReference type="ARBA" id="ARBA00022519"/>
    </source>
</evidence>
<evidence type="ECO:0000256" key="3">
    <source>
        <dbReference type="ARBA" id="ARBA00022475"/>
    </source>
</evidence>
<name>A0A0L0QMG9_VIRPA</name>
<dbReference type="PATRIC" id="fig|1473.5.peg.1601"/>
<evidence type="ECO:0000313" key="10">
    <source>
        <dbReference type="EMBL" id="KNE19704.1"/>
    </source>
</evidence>
<keyword evidence="6 9" id="KW-1133">Transmembrane helix</keyword>
<evidence type="ECO:0000256" key="1">
    <source>
        <dbReference type="ARBA" id="ARBA00004429"/>
    </source>
</evidence>
<dbReference type="GO" id="GO:0005886">
    <property type="term" value="C:plasma membrane"/>
    <property type="evidence" value="ECO:0007669"/>
    <property type="project" value="UniProtKB-SubCell"/>
</dbReference>
<dbReference type="PANTHER" id="PTHR30574">
    <property type="entry name" value="INNER MEMBRANE PROTEIN YEDE"/>
    <property type="match status" value="1"/>
</dbReference>
<dbReference type="RefSeq" id="WP_050352254.1">
    <property type="nucleotide sequence ID" value="NZ_CP073011.1"/>
</dbReference>
<gene>
    <name evidence="10" type="ORF">AFK71_14780</name>
</gene>
<evidence type="ECO:0000256" key="5">
    <source>
        <dbReference type="ARBA" id="ARBA00022692"/>
    </source>
</evidence>
<feature type="transmembrane region" description="Helical" evidence="9">
    <location>
        <begin position="273"/>
        <end position="290"/>
    </location>
</feature>
<keyword evidence="2" id="KW-0813">Transport</keyword>
<evidence type="ECO:0000256" key="7">
    <source>
        <dbReference type="ARBA" id="ARBA00023136"/>
    </source>
</evidence>